<organism evidence="9 10">
    <name type="scientific">Bifidobacterium catulorum</name>
    <dbReference type="NCBI Taxonomy" id="1630173"/>
    <lineage>
        <taxon>Bacteria</taxon>
        <taxon>Bacillati</taxon>
        <taxon>Actinomycetota</taxon>
        <taxon>Actinomycetes</taxon>
        <taxon>Bifidobacteriales</taxon>
        <taxon>Bifidobacteriaceae</taxon>
        <taxon>Bifidobacterium</taxon>
    </lineage>
</organism>
<evidence type="ECO:0000256" key="1">
    <source>
        <dbReference type="ARBA" id="ARBA00022722"/>
    </source>
</evidence>
<dbReference type="HAMAP" id="MF_01470">
    <property type="entry name" value="Cas1"/>
    <property type="match status" value="1"/>
</dbReference>
<dbReference type="Pfam" id="PF01867">
    <property type="entry name" value="Cas_Cas1"/>
    <property type="match status" value="1"/>
</dbReference>
<dbReference type="PANTHER" id="PTHR34353:SF3">
    <property type="entry name" value="CRISPR-ASSOCIATED ENDONUCLEASE CAS1"/>
    <property type="match status" value="1"/>
</dbReference>
<proteinExistence type="inferred from homology"/>
<evidence type="ECO:0000256" key="8">
    <source>
        <dbReference type="HAMAP-Rule" id="MF_01470"/>
    </source>
</evidence>
<gene>
    <name evidence="9" type="primary">cas1e</name>
    <name evidence="8" type="synonym">cas1</name>
    <name evidence="9" type="ORF">DF200_03260</name>
</gene>
<dbReference type="EC" id="3.1.-.-" evidence="8"/>
<evidence type="ECO:0000256" key="7">
    <source>
        <dbReference type="ARBA" id="ARBA00023125"/>
    </source>
</evidence>
<comment type="subunit">
    <text evidence="8">Homodimer, forms a heterotetramer with a Cas2 homodimer.</text>
</comment>
<dbReference type="GO" id="GO:0043571">
    <property type="term" value="P:maintenance of CRISPR repeat elements"/>
    <property type="evidence" value="ECO:0007669"/>
    <property type="project" value="UniProtKB-UniRule"/>
</dbReference>
<dbReference type="Proteomes" id="UP000245753">
    <property type="component" value="Unassembled WGS sequence"/>
</dbReference>
<dbReference type="Gene3D" id="3.100.10.20">
    <property type="entry name" value="CRISPR-associated endonuclease Cas1, N-terminal domain"/>
    <property type="match status" value="1"/>
</dbReference>
<dbReference type="InterPro" id="IPR042206">
    <property type="entry name" value="CRISPR-assoc_Cas1_C"/>
</dbReference>
<feature type="binding site" evidence="8">
    <location>
        <position position="150"/>
    </location>
    <ligand>
        <name>Mn(2+)</name>
        <dbReference type="ChEBI" id="CHEBI:29035"/>
    </ligand>
</feature>
<keyword evidence="4 8" id="KW-0378">Hydrolase</keyword>
<evidence type="ECO:0000256" key="5">
    <source>
        <dbReference type="ARBA" id="ARBA00022842"/>
    </source>
</evidence>
<dbReference type="RefSeq" id="WP_109136868.1">
    <property type="nucleotide sequence ID" value="NZ_QFFN01000005.1"/>
</dbReference>
<dbReference type="GO" id="GO:0046872">
    <property type="term" value="F:metal ion binding"/>
    <property type="evidence" value="ECO:0007669"/>
    <property type="project" value="UniProtKB-UniRule"/>
</dbReference>
<dbReference type="CDD" id="cd09719">
    <property type="entry name" value="Cas1_I-E"/>
    <property type="match status" value="1"/>
</dbReference>
<protein>
    <recommendedName>
        <fullName evidence="8">CRISPR-associated endonuclease Cas1</fullName>
        <ecNumber evidence="8">3.1.-.-</ecNumber>
    </recommendedName>
</protein>
<evidence type="ECO:0000313" key="9">
    <source>
        <dbReference type="EMBL" id="PWG60235.1"/>
    </source>
</evidence>
<dbReference type="Gene3D" id="1.20.120.920">
    <property type="entry name" value="CRISPR-associated endonuclease Cas1, C-terminal domain"/>
    <property type="match status" value="1"/>
</dbReference>
<comment type="caution">
    <text evidence="9">The sequence shown here is derived from an EMBL/GenBank/DDBJ whole genome shotgun (WGS) entry which is preliminary data.</text>
</comment>
<keyword evidence="8" id="KW-0464">Manganese</keyword>
<accession>A0A2U2MTT5</accession>
<comment type="function">
    <text evidence="8">CRISPR (clustered regularly interspaced short palindromic repeat), is an adaptive immune system that provides protection against mobile genetic elements (viruses, transposable elements and conjugative plasmids). CRISPR clusters contain spacers, sequences complementary to antecedent mobile elements, and target invading nucleic acids. CRISPR clusters are transcribed and processed into CRISPR RNA (crRNA). Acts as a dsDNA endonuclease. Involved in the integration of spacer DNA into the CRISPR cassette.</text>
</comment>
<keyword evidence="6 8" id="KW-0051">Antiviral defense</keyword>
<keyword evidence="10" id="KW-1185">Reference proteome</keyword>
<keyword evidence="3 8" id="KW-0255">Endonuclease</keyword>
<dbReference type="InterPro" id="IPR050646">
    <property type="entry name" value="Cas1"/>
</dbReference>
<dbReference type="AlphaFoldDB" id="A0A2U2MTT5"/>
<sequence length="334" mass="36614">MNGKKAVPGTPPPELNELVRVEDRISFAYFEHCVVNRADNAITITDETGTMHVPAATLGVLMFGPGSSVTHQAMTVIGENGATAVWVGERGVRMYAFGKPLTHSSALLQRQARLVSNVRSRLSVARAMYQMRFPDENVERLTMQQLRGREGARVRRVYRECSARTGVAWDKRTYDHGDFDAGNDINKALSAAHACLYGISHAVIVALGCSPGLGFVHVGHERSFVYDIADLYKAELSIPVAFETVASQPEDIGSATRRRMRDAVYDLSIMKRMVRDIRCLLGIGANESSAVIDIDGSHDDHVGLWDEKIGEVAAGVSYGADEVDAVDEFADDEW</sequence>
<evidence type="ECO:0000256" key="4">
    <source>
        <dbReference type="ARBA" id="ARBA00022801"/>
    </source>
</evidence>
<keyword evidence="7 8" id="KW-0238">DNA-binding</keyword>
<feature type="binding site" evidence="8">
    <location>
        <position position="217"/>
    </location>
    <ligand>
        <name>Mn(2+)</name>
        <dbReference type="ChEBI" id="CHEBI:29035"/>
    </ligand>
</feature>
<dbReference type="InterPro" id="IPR033641">
    <property type="entry name" value="Cas1_I-E"/>
</dbReference>
<evidence type="ECO:0000256" key="2">
    <source>
        <dbReference type="ARBA" id="ARBA00022723"/>
    </source>
</evidence>
<comment type="cofactor">
    <cofactor evidence="8">
        <name>Mg(2+)</name>
        <dbReference type="ChEBI" id="CHEBI:18420"/>
    </cofactor>
    <cofactor evidence="8">
        <name>Mn(2+)</name>
        <dbReference type="ChEBI" id="CHEBI:29035"/>
    </cofactor>
</comment>
<evidence type="ECO:0000256" key="3">
    <source>
        <dbReference type="ARBA" id="ARBA00022759"/>
    </source>
</evidence>
<dbReference type="GO" id="GO:0004520">
    <property type="term" value="F:DNA endonuclease activity"/>
    <property type="evidence" value="ECO:0007669"/>
    <property type="project" value="InterPro"/>
</dbReference>
<evidence type="ECO:0000313" key="10">
    <source>
        <dbReference type="Proteomes" id="UP000245753"/>
    </source>
</evidence>
<dbReference type="OrthoDB" id="9777847at2"/>
<keyword evidence="2 8" id="KW-0479">Metal-binding</keyword>
<dbReference type="InterPro" id="IPR002729">
    <property type="entry name" value="CRISPR-assoc_Cas1"/>
</dbReference>
<dbReference type="GO" id="GO:0003677">
    <property type="term" value="F:DNA binding"/>
    <property type="evidence" value="ECO:0007669"/>
    <property type="project" value="UniProtKB-KW"/>
</dbReference>
<keyword evidence="5 8" id="KW-0460">Magnesium</keyword>
<evidence type="ECO:0000256" key="6">
    <source>
        <dbReference type="ARBA" id="ARBA00023118"/>
    </source>
</evidence>
<dbReference type="GO" id="GO:0051607">
    <property type="term" value="P:defense response to virus"/>
    <property type="evidence" value="ECO:0007669"/>
    <property type="project" value="UniProtKB-UniRule"/>
</dbReference>
<dbReference type="EMBL" id="QFFN01000005">
    <property type="protein sequence ID" value="PWG60235.1"/>
    <property type="molecule type" value="Genomic_DNA"/>
</dbReference>
<dbReference type="PANTHER" id="PTHR34353">
    <property type="entry name" value="CRISPR-ASSOCIATED ENDONUCLEASE CAS1 1"/>
    <property type="match status" value="1"/>
</dbReference>
<reference evidence="9 10" key="1">
    <citation type="journal article" date="2018" name="Int. J. Syst. Evol. Microbiol.">
        <title>Bifidobacterium catulorum sp. nov., a novel taxon from the faeces of the baby common marmoset (Callithrix jacchus).</title>
        <authorList>
            <person name="Modesto M."/>
            <person name="Michelini S."/>
            <person name="Oki K."/>
            <person name="Biavati B."/>
            <person name="Watanabe K."/>
            <person name="Mattarelli P."/>
        </authorList>
    </citation>
    <scope>NUCLEOTIDE SEQUENCE [LARGE SCALE GENOMIC DNA]</scope>
    <source>
        <strain evidence="9 10">MRM 8.19</strain>
    </source>
</reference>
<comment type="similarity">
    <text evidence="8">Belongs to the CRISPR-associated endonuclease Cas1 family.</text>
</comment>
<dbReference type="InterPro" id="IPR042211">
    <property type="entry name" value="CRISPR-assoc_Cas1_N"/>
</dbReference>
<feature type="binding site" evidence="8">
    <location>
        <position position="230"/>
    </location>
    <ligand>
        <name>Mn(2+)</name>
        <dbReference type="ChEBI" id="CHEBI:29035"/>
    </ligand>
</feature>
<keyword evidence="1 8" id="KW-0540">Nuclease</keyword>
<dbReference type="GO" id="GO:0016787">
    <property type="term" value="F:hydrolase activity"/>
    <property type="evidence" value="ECO:0007669"/>
    <property type="project" value="UniProtKB-KW"/>
</dbReference>
<name>A0A2U2MTT5_9BIFI</name>
<dbReference type="InterPro" id="IPR019851">
    <property type="entry name" value="CRISPR-assoc_Cas1_ECOLI"/>
</dbReference>
<dbReference type="NCBIfam" id="TIGR03638">
    <property type="entry name" value="cas1_ECOLI"/>
    <property type="match status" value="1"/>
</dbReference>